<feature type="domain" description="Cell envelope-related transcriptional attenuator" evidence="6">
    <location>
        <begin position="81"/>
        <end position="229"/>
    </location>
</feature>
<evidence type="ECO:0000313" key="7">
    <source>
        <dbReference type="EMBL" id="MED1201790.1"/>
    </source>
</evidence>
<evidence type="ECO:0000256" key="2">
    <source>
        <dbReference type="ARBA" id="ARBA00022692"/>
    </source>
</evidence>
<dbReference type="PANTHER" id="PTHR33392">
    <property type="entry name" value="POLYISOPRENYL-TEICHOIC ACID--PEPTIDOGLYCAN TEICHOIC ACID TRANSFERASE TAGU"/>
    <property type="match status" value="1"/>
</dbReference>
<dbReference type="PANTHER" id="PTHR33392:SF6">
    <property type="entry name" value="POLYISOPRENYL-TEICHOIC ACID--PEPTIDOGLYCAN TEICHOIC ACID TRANSFERASE TAGU"/>
    <property type="match status" value="1"/>
</dbReference>
<dbReference type="RefSeq" id="WP_066268427.1">
    <property type="nucleotide sequence ID" value="NZ_JARMAB010000003.1"/>
</dbReference>
<keyword evidence="2 5" id="KW-0812">Transmembrane</keyword>
<dbReference type="NCBIfam" id="TIGR00350">
    <property type="entry name" value="lytR_cpsA_psr"/>
    <property type="match status" value="1"/>
</dbReference>
<dbReference type="EMBL" id="JARMAB010000003">
    <property type="protein sequence ID" value="MED1201790.1"/>
    <property type="molecule type" value="Genomic_DNA"/>
</dbReference>
<keyword evidence="5" id="KW-0472">Membrane</keyword>
<evidence type="ECO:0000259" key="6">
    <source>
        <dbReference type="Pfam" id="PF03816"/>
    </source>
</evidence>
<keyword evidence="3" id="KW-0735">Signal-anchor</keyword>
<evidence type="ECO:0000256" key="5">
    <source>
        <dbReference type="SAM" id="Phobius"/>
    </source>
</evidence>
<accession>A0ABU6MAU1</accession>
<dbReference type="Proteomes" id="UP001341444">
    <property type="component" value="Unassembled WGS sequence"/>
</dbReference>
<evidence type="ECO:0000256" key="4">
    <source>
        <dbReference type="ARBA" id="ARBA00022989"/>
    </source>
</evidence>
<evidence type="ECO:0000256" key="1">
    <source>
        <dbReference type="ARBA" id="ARBA00006068"/>
    </source>
</evidence>
<evidence type="ECO:0000313" key="8">
    <source>
        <dbReference type="Proteomes" id="UP001341444"/>
    </source>
</evidence>
<reference evidence="7 8" key="1">
    <citation type="submission" date="2023-03" db="EMBL/GenBank/DDBJ databases">
        <title>Bacillus Genome Sequencing.</title>
        <authorList>
            <person name="Dunlap C."/>
        </authorList>
    </citation>
    <scope>NUCLEOTIDE SEQUENCE [LARGE SCALE GENOMIC DNA]</scope>
    <source>
        <strain evidence="7 8">B-23453</strain>
    </source>
</reference>
<comment type="caution">
    <text evidence="7">The sequence shown here is derived from an EMBL/GenBank/DDBJ whole genome shotgun (WGS) entry which is preliminary data.</text>
</comment>
<protein>
    <submittedName>
        <fullName evidence="7">LCP family protein</fullName>
    </submittedName>
</protein>
<dbReference type="Pfam" id="PF03816">
    <property type="entry name" value="LytR_cpsA_psr"/>
    <property type="match status" value="1"/>
</dbReference>
<comment type="similarity">
    <text evidence="1">Belongs to the LytR/CpsA/Psr (LCP) family.</text>
</comment>
<proteinExistence type="inferred from homology"/>
<dbReference type="InterPro" id="IPR050922">
    <property type="entry name" value="LytR/CpsA/Psr_CW_biosynth"/>
</dbReference>
<sequence length="316" mass="34729">MQKKNKWKVFGYSFLGIVIIAVSVLGYEYYQLQPKNHFKSIPVVSSGNNSDKTVQQGNSNDTAFNVLIMGSDARPGETAGHSDSMMLVHVDLGKNQLNVVSIPRDTRVYLNGYGYTKLTSIQYILQANKGPKQGIEETVNAISKLTGVPINYYAETNFGGLQAMVDTLGGITMNVPETIKINSQVINAGPHFVNGTMALAIARERHTAADGDYARQMAQLEVLKGIGKEALRPGNIPKLPSLVNSVYQYMIGTNMSTSDMLSLALAVKNINPNKQVHYQQIPGTQEVMYDDILKANNDEIVIDPQKLKSIITKNFQ</sequence>
<name>A0ABU6MAU1_9BACI</name>
<dbReference type="Gene3D" id="3.40.630.190">
    <property type="entry name" value="LCP protein"/>
    <property type="match status" value="1"/>
</dbReference>
<gene>
    <name evidence="7" type="ORF">P4T90_01660</name>
</gene>
<evidence type="ECO:0000256" key="3">
    <source>
        <dbReference type="ARBA" id="ARBA00022968"/>
    </source>
</evidence>
<keyword evidence="8" id="KW-1185">Reference proteome</keyword>
<keyword evidence="4 5" id="KW-1133">Transmembrane helix</keyword>
<dbReference type="InterPro" id="IPR004474">
    <property type="entry name" value="LytR_CpsA_psr"/>
</dbReference>
<feature type="transmembrane region" description="Helical" evidence="5">
    <location>
        <begin position="9"/>
        <end position="30"/>
    </location>
</feature>
<organism evidence="7 8">
    <name type="scientific">Heyndrickxia acidicola</name>
    <dbReference type="NCBI Taxonomy" id="209389"/>
    <lineage>
        <taxon>Bacteria</taxon>
        <taxon>Bacillati</taxon>
        <taxon>Bacillota</taxon>
        <taxon>Bacilli</taxon>
        <taxon>Bacillales</taxon>
        <taxon>Bacillaceae</taxon>
        <taxon>Heyndrickxia</taxon>
    </lineage>
</organism>